<protein>
    <recommendedName>
        <fullName evidence="4">sn-glycerol-3-phosphate-binding periplasmic protein UgpB</fullName>
    </recommendedName>
</protein>
<evidence type="ECO:0000313" key="8">
    <source>
        <dbReference type="EMBL" id="NWB97028.1"/>
    </source>
</evidence>
<evidence type="ECO:0000256" key="2">
    <source>
        <dbReference type="ARBA" id="ARBA00008520"/>
    </source>
</evidence>
<keyword evidence="6 7" id="KW-0732">Signal</keyword>
<comment type="caution">
    <text evidence="8">The sequence shown here is derived from an EMBL/GenBank/DDBJ whole genome shotgun (WGS) entry which is preliminary data.</text>
</comment>
<accession>A0A7Y7XBU2</accession>
<sequence length="445" mass="47800">MFSFKTLSAVLLLSLATPATSAPVEFWYSHTGAVAQAISELCEHFNASRIDAARVHCVHQGSYELTLQKTVAAYRGGQGPALVELYDVATADILQGNATHNAETIMAEQNLGYAANTFVPALRRYYAGVDGTLAAQPFAASTAVLYSHRDALAAAGISEPPQTWEAFAVALRALKEHGHSCPAVTDFAPWIWLEQTSATQGSAVISQANGAAGLTSGYRFDQGSHLRLMSDLADWYSAGWVRDQAATRSGLQTLAFANGDCALLLDSTGAWSAIRDAGVSDINVTVLPIYSDTERHASVPGGSAIWIMRGHTQQEYAVAAAFLAYVLQTANQLAFSIQTGYLPVTQSAADQMLQSTNRQNAVTVGLAALTDINGQPSPPLRCGFLSRLRLIWTQQLRNALAGRQTIYQALHQSTQRGNSLLALFQETYPDADSPDPGDQRTETMR</sequence>
<dbReference type="InterPro" id="IPR050490">
    <property type="entry name" value="Bact_solute-bd_prot1"/>
</dbReference>
<name>A0A7Y7XBU2_9PSED</name>
<dbReference type="Gene3D" id="3.40.190.10">
    <property type="entry name" value="Periplasmic binding protein-like II"/>
    <property type="match status" value="2"/>
</dbReference>
<evidence type="ECO:0000256" key="7">
    <source>
        <dbReference type="SAM" id="SignalP"/>
    </source>
</evidence>
<dbReference type="AlphaFoldDB" id="A0A7Y7XBU2"/>
<proteinExistence type="inferred from homology"/>
<evidence type="ECO:0000256" key="5">
    <source>
        <dbReference type="ARBA" id="ARBA00022448"/>
    </source>
</evidence>
<dbReference type="RefSeq" id="WP_177102510.1">
    <property type="nucleotide sequence ID" value="NZ_JACAQB010000006.1"/>
</dbReference>
<comment type="subcellular location">
    <subcellularLocation>
        <location evidence="1">Periplasm</location>
    </subcellularLocation>
</comment>
<dbReference type="PANTHER" id="PTHR43649:SF31">
    <property type="entry name" value="SN-GLYCEROL-3-PHOSPHATE-BINDING PERIPLASMIC PROTEIN UGPB"/>
    <property type="match status" value="1"/>
</dbReference>
<evidence type="ECO:0000256" key="1">
    <source>
        <dbReference type="ARBA" id="ARBA00004418"/>
    </source>
</evidence>
<evidence type="ECO:0000256" key="6">
    <source>
        <dbReference type="ARBA" id="ARBA00022729"/>
    </source>
</evidence>
<dbReference type="EMBL" id="JACAQB010000006">
    <property type="protein sequence ID" value="NWB97028.1"/>
    <property type="molecule type" value="Genomic_DNA"/>
</dbReference>
<evidence type="ECO:0000256" key="3">
    <source>
        <dbReference type="ARBA" id="ARBA00011557"/>
    </source>
</evidence>
<gene>
    <name evidence="8" type="ORF">HX882_14105</name>
</gene>
<dbReference type="GO" id="GO:0042597">
    <property type="term" value="C:periplasmic space"/>
    <property type="evidence" value="ECO:0007669"/>
    <property type="project" value="UniProtKB-SubCell"/>
</dbReference>
<feature type="chain" id="PRO_5030737480" description="sn-glycerol-3-phosphate-binding periplasmic protein UgpB" evidence="7">
    <location>
        <begin position="22"/>
        <end position="445"/>
    </location>
</feature>
<comment type="similarity">
    <text evidence="2">Belongs to the bacterial solute-binding protein 1 family.</text>
</comment>
<comment type="subunit">
    <text evidence="3">The complex is composed of two ATP-binding proteins (UgpC), two transmembrane proteins (UgpA and UgpE) and a solute-binding protein (UgpB).</text>
</comment>
<dbReference type="InterPro" id="IPR006059">
    <property type="entry name" value="SBP"/>
</dbReference>
<feature type="signal peptide" evidence="7">
    <location>
        <begin position="1"/>
        <end position="21"/>
    </location>
</feature>
<reference evidence="8 9" key="1">
    <citation type="submission" date="2020-04" db="EMBL/GenBank/DDBJ databases">
        <title>Molecular characterization of pseudomonads from Agaricus bisporus reveal novel blotch 2 pathogens in Western Europe.</title>
        <authorList>
            <person name="Taparia T."/>
            <person name="Krijger M."/>
            <person name="Haynes E."/>
            <person name="Elpinstone J.G."/>
            <person name="Noble R."/>
            <person name="Van Der Wolf J."/>
        </authorList>
    </citation>
    <scope>NUCLEOTIDE SEQUENCE [LARGE SCALE GENOMIC DNA]</scope>
    <source>
        <strain evidence="8 9">H7001</strain>
    </source>
</reference>
<dbReference type="PANTHER" id="PTHR43649">
    <property type="entry name" value="ARABINOSE-BINDING PROTEIN-RELATED"/>
    <property type="match status" value="1"/>
</dbReference>
<organism evidence="8 9">
    <name type="scientific">Pseudomonas gingeri</name>
    <dbReference type="NCBI Taxonomy" id="117681"/>
    <lineage>
        <taxon>Bacteria</taxon>
        <taxon>Pseudomonadati</taxon>
        <taxon>Pseudomonadota</taxon>
        <taxon>Gammaproteobacteria</taxon>
        <taxon>Pseudomonadales</taxon>
        <taxon>Pseudomonadaceae</taxon>
        <taxon>Pseudomonas</taxon>
    </lineage>
</organism>
<evidence type="ECO:0000313" key="9">
    <source>
        <dbReference type="Proteomes" id="UP000539985"/>
    </source>
</evidence>
<dbReference type="Pfam" id="PF13416">
    <property type="entry name" value="SBP_bac_8"/>
    <property type="match status" value="1"/>
</dbReference>
<dbReference type="SUPFAM" id="SSF53850">
    <property type="entry name" value="Periplasmic binding protein-like II"/>
    <property type="match status" value="1"/>
</dbReference>
<keyword evidence="5" id="KW-0813">Transport</keyword>
<dbReference type="Proteomes" id="UP000539985">
    <property type="component" value="Unassembled WGS sequence"/>
</dbReference>
<evidence type="ECO:0000256" key="4">
    <source>
        <dbReference type="ARBA" id="ARBA00017470"/>
    </source>
</evidence>